<sequence>MRAPVVTVVEQFEHSAAPADPDASLAERISCAKIRYLTQLALGLSEESMDLLTSVTDRLRAAEGALGDPLTADLGFD</sequence>
<dbReference type="Proteomes" id="UP000612956">
    <property type="component" value="Unassembled WGS sequence"/>
</dbReference>
<protein>
    <submittedName>
        <fullName evidence="1">Uncharacterized protein</fullName>
    </submittedName>
</protein>
<name>A0A917QEM7_9NOCA</name>
<evidence type="ECO:0000313" key="2">
    <source>
        <dbReference type="Proteomes" id="UP000612956"/>
    </source>
</evidence>
<accession>A0A917QEM7</accession>
<reference evidence="1" key="2">
    <citation type="submission" date="2020-09" db="EMBL/GenBank/DDBJ databases">
        <authorList>
            <person name="Sun Q."/>
            <person name="Zhou Y."/>
        </authorList>
    </citation>
    <scope>NUCLEOTIDE SEQUENCE</scope>
    <source>
        <strain evidence="1">CGMCC 4.7278</strain>
    </source>
</reference>
<dbReference type="RefSeq" id="WP_188828096.1">
    <property type="nucleotide sequence ID" value="NZ_BMMW01000001.1"/>
</dbReference>
<reference evidence="1" key="1">
    <citation type="journal article" date="2014" name="Int. J. Syst. Evol. Microbiol.">
        <title>Complete genome sequence of Corynebacterium casei LMG S-19264T (=DSM 44701T), isolated from a smear-ripened cheese.</title>
        <authorList>
            <consortium name="US DOE Joint Genome Institute (JGI-PGF)"/>
            <person name="Walter F."/>
            <person name="Albersmeier A."/>
            <person name="Kalinowski J."/>
            <person name="Ruckert C."/>
        </authorList>
    </citation>
    <scope>NUCLEOTIDE SEQUENCE</scope>
    <source>
        <strain evidence="1">CGMCC 4.7278</strain>
    </source>
</reference>
<keyword evidence="2" id="KW-1185">Reference proteome</keyword>
<proteinExistence type="predicted"/>
<organism evidence="1 2">
    <name type="scientific">Nocardia camponoti</name>
    <dbReference type="NCBI Taxonomy" id="1616106"/>
    <lineage>
        <taxon>Bacteria</taxon>
        <taxon>Bacillati</taxon>
        <taxon>Actinomycetota</taxon>
        <taxon>Actinomycetes</taxon>
        <taxon>Mycobacteriales</taxon>
        <taxon>Nocardiaceae</taxon>
        <taxon>Nocardia</taxon>
    </lineage>
</organism>
<dbReference type="EMBL" id="BMMW01000001">
    <property type="protein sequence ID" value="GGK45166.1"/>
    <property type="molecule type" value="Genomic_DNA"/>
</dbReference>
<evidence type="ECO:0000313" key="1">
    <source>
        <dbReference type="EMBL" id="GGK45166.1"/>
    </source>
</evidence>
<dbReference type="AlphaFoldDB" id="A0A917QEM7"/>
<comment type="caution">
    <text evidence="1">The sequence shown here is derived from an EMBL/GenBank/DDBJ whole genome shotgun (WGS) entry which is preliminary data.</text>
</comment>
<gene>
    <name evidence="1" type="ORF">GCM10011591_15990</name>
</gene>